<dbReference type="EMBL" id="DF849053">
    <property type="protein sequence ID" value="GAT55657.1"/>
    <property type="molecule type" value="Genomic_DNA"/>
</dbReference>
<evidence type="ECO:0000256" key="1">
    <source>
        <dbReference type="SAM" id="MobiDB-lite"/>
    </source>
</evidence>
<protein>
    <recommendedName>
        <fullName evidence="4">DUF1127 domain-containing protein</fullName>
    </recommendedName>
</protein>
<evidence type="ECO:0000313" key="2">
    <source>
        <dbReference type="EMBL" id="GAT55657.1"/>
    </source>
</evidence>
<sequence length="133" mass="14558">MFSNILQQASSASVAEPDLDLRHRQQYALWSPLVIASDVHLREWGVTERDAADLLVQGSEVEDGNEQQDGVRRMRGTKQNRAISCLGKLSPPTRTTSPRKDHACSTKTSSLHAHGPATGSCLMMPSRFSTNVA</sequence>
<evidence type="ECO:0000313" key="3">
    <source>
        <dbReference type="Proteomes" id="UP000815677"/>
    </source>
</evidence>
<gene>
    <name evidence="2" type="ORF">MCHLO_12400</name>
</gene>
<organism evidence="2 3">
    <name type="scientific">Mycena chlorophos</name>
    <name type="common">Agaric fungus</name>
    <name type="synonym">Agaricus chlorophos</name>
    <dbReference type="NCBI Taxonomy" id="658473"/>
    <lineage>
        <taxon>Eukaryota</taxon>
        <taxon>Fungi</taxon>
        <taxon>Dikarya</taxon>
        <taxon>Basidiomycota</taxon>
        <taxon>Agaricomycotina</taxon>
        <taxon>Agaricomycetes</taxon>
        <taxon>Agaricomycetidae</taxon>
        <taxon>Agaricales</taxon>
        <taxon>Marasmiineae</taxon>
        <taxon>Mycenaceae</taxon>
        <taxon>Mycena</taxon>
    </lineage>
</organism>
<reference evidence="2" key="1">
    <citation type="submission" date="2014-09" db="EMBL/GenBank/DDBJ databases">
        <title>Genome sequence of the luminous mushroom Mycena chlorophos for searching fungal bioluminescence genes.</title>
        <authorList>
            <person name="Tanaka Y."/>
            <person name="Kasuga D."/>
            <person name="Oba Y."/>
            <person name="Hase S."/>
            <person name="Sato K."/>
            <person name="Oba Y."/>
            <person name="Sakakibara Y."/>
        </authorList>
    </citation>
    <scope>NUCLEOTIDE SEQUENCE</scope>
</reference>
<dbReference type="Proteomes" id="UP000815677">
    <property type="component" value="Unassembled WGS sequence"/>
</dbReference>
<proteinExistence type="predicted"/>
<keyword evidence="3" id="KW-1185">Reference proteome</keyword>
<accession>A0ABQ0LYK8</accession>
<evidence type="ECO:0008006" key="4">
    <source>
        <dbReference type="Google" id="ProtNLM"/>
    </source>
</evidence>
<name>A0ABQ0LYK8_MYCCL</name>
<feature type="region of interest" description="Disordered" evidence="1">
    <location>
        <begin position="86"/>
        <end position="113"/>
    </location>
</feature>